<organism evidence="1">
    <name type="scientific">Clostridium botulinum (strain Eklund 17B / Type B)</name>
    <dbReference type="NCBI Taxonomy" id="935198"/>
    <lineage>
        <taxon>Bacteria</taxon>
        <taxon>Bacillati</taxon>
        <taxon>Bacillota</taxon>
        <taxon>Clostridia</taxon>
        <taxon>Eubacteriales</taxon>
        <taxon>Clostridiaceae</taxon>
        <taxon>Clostridium</taxon>
    </lineage>
</organism>
<accession>B2TMV5</accession>
<evidence type="ECO:0000313" key="1">
    <source>
        <dbReference type="EMBL" id="ACD23742.1"/>
    </source>
</evidence>
<dbReference type="PATRIC" id="fig|935198.13.peg.1859"/>
<proteinExistence type="predicted"/>
<dbReference type="Pfam" id="PF20765">
    <property type="entry name" value="Phage_tail_terminator_8"/>
    <property type="match status" value="1"/>
</dbReference>
<dbReference type="EMBL" id="CP001056">
    <property type="protein sequence ID" value="ACD23742.1"/>
    <property type="molecule type" value="Genomic_DNA"/>
</dbReference>
<dbReference type="InterPro" id="IPR049254">
    <property type="entry name" value="Phage_tail_terminator"/>
</dbReference>
<gene>
    <name evidence="1" type="ordered locus">CLL_A1909</name>
</gene>
<protein>
    <submittedName>
        <fullName evidence="1">Uncharacterized protein</fullName>
    </submittedName>
</protein>
<dbReference type="KEGG" id="cbk:CLL_A1909"/>
<reference evidence="1" key="1">
    <citation type="submission" date="2009-06" db="EMBL/GenBank/DDBJ databases">
        <authorList>
            <consortium name="US DOE Joint Genome Institute (JGI-PGF)"/>
            <person name="Lucas S."/>
            <person name="Copeland A."/>
            <person name="Lapidus A."/>
            <person name="Glavina del Rio T."/>
            <person name="Dalin E."/>
            <person name="Tice H."/>
            <person name="Bruce D."/>
            <person name="Goodwin L."/>
            <person name="Pitluck S."/>
            <person name="Kyrpides N."/>
            <person name="Mavromatis K."/>
            <person name="Ivanova N."/>
            <person name="Saunders E."/>
            <person name="Brettin T."/>
            <person name="Detter J.C."/>
            <person name="Han C."/>
            <person name="Larimer F."/>
            <person name="Land M."/>
            <person name="Hauser L."/>
            <person name="Markowitz V."/>
            <person name="Cheng J.-F."/>
            <person name="Hugenholtz P."/>
            <person name="Woyke T."/>
            <person name="Wu D."/>
            <person name="Gronow S."/>
            <person name="Klenk H.-P."/>
            <person name="Eisen J.A."/>
        </authorList>
    </citation>
    <scope>NUCLEOTIDE SEQUENCE</scope>
    <source>
        <strain evidence="1">Eklund 17B</strain>
    </source>
</reference>
<accession>U4PGC0</accession>
<dbReference type="HOGENOM" id="CLU_1783471_0_0_9"/>
<sequence>MDLLYSISKTLRENYPKATIKIDKKKSEEEIKNGLFYVTISPLNSKTFFNLRKKLLNVYIEFVEEVKTQESSLNKIDELTELFDESIYVNNRTLPILNKEPKDTDDNVILMFTLNYYDGKAEPVPETPDATYDKLMGILKLNIID</sequence>
<reference evidence="1" key="2">
    <citation type="submission" date="2009-08" db="EMBL/GenBank/DDBJ databases">
        <authorList>
            <person name="Shrivastava S."/>
            <person name="Brinkac L.M."/>
            <person name="Dodson R.J."/>
            <person name="Harkins D.M."/>
            <person name="Durkin A.S."/>
            <person name="Sutton G."/>
        </authorList>
    </citation>
    <scope>NUCLEOTIDE SEQUENCE</scope>
    <source>
        <strain evidence="1">Eklund 17B</strain>
    </source>
</reference>
<dbReference type="AlphaFoldDB" id="B2TMV5"/>
<name>B2TMV5_CLOBB</name>